<dbReference type="CDD" id="cd11062">
    <property type="entry name" value="CYP58-like"/>
    <property type="match status" value="1"/>
</dbReference>
<comment type="cofactor">
    <cofactor evidence="1">
        <name>heme</name>
        <dbReference type="ChEBI" id="CHEBI:30413"/>
    </cofactor>
</comment>
<dbReference type="PANTHER" id="PTHR24305:SF157">
    <property type="entry name" value="N-ACETYLTRYPTOPHAN 6-HYDROXYLASE IVOC-RELATED"/>
    <property type="match status" value="1"/>
</dbReference>
<evidence type="ECO:0000256" key="6">
    <source>
        <dbReference type="ARBA" id="ARBA00023004"/>
    </source>
</evidence>
<evidence type="ECO:0000256" key="2">
    <source>
        <dbReference type="ARBA" id="ARBA00010617"/>
    </source>
</evidence>
<keyword evidence="5" id="KW-0560">Oxidoreductase</keyword>
<gene>
    <name evidence="8" type="ORF">PG986_001133</name>
</gene>
<sequence length="518" mass="59063">MELAPDLREYVRAVSLQQWTLTSILLIALDLVCIAVYRLCLSPLARFPGPKLAALTYWVETYYELFVGEGGQFPFEYQKWHKKYGPIIRINPTEIHIEDSYYYETFYAANKPVSKVEALSRRFGNPTAIFNTSPHDLHRKRRAPLAPLFSKRKISSRCHLIQRKVDEVCEIIKSEYKGAGKVLNCKNMFACLACDVMVDYCFGSNGDCIHHPDFAAPLIVATSSLVEPIHWFTQFPVLQTVASFLPDWLTDKLDPNIKHIRKLNSEVMEQCTKTIKAVDAGMTKDESDTIVVSLLRADLPEEEKTLLRLFDETVSLVGAGLEAPARGMNVALFHILNNPPALRTLQKELQEAIPDPDIMPPWEELQQLPWLNCCIEESLRLTYGTSQRMPRILDKEPIIYKEWAIPAGTIVSMDNWPVSHDETIFHDSFSFKPERWLGSPKAADGKSLQRYQVAFARGTRGCLGTQLGYAELFITIATLFRRFDFAPHEFDIKDVEFHRDRLAVRPPLSSKGVRVLVN</sequence>
<comment type="caution">
    <text evidence="8">The sequence shown here is derived from an EMBL/GenBank/DDBJ whole genome shotgun (WGS) entry which is preliminary data.</text>
</comment>
<proteinExistence type="inferred from homology"/>
<evidence type="ECO:0000256" key="3">
    <source>
        <dbReference type="ARBA" id="ARBA00022617"/>
    </source>
</evidence>
<keyword evidence="9" id="KW-1185">Reference proteome</keyword>
<evidence type="ECO:0000313" key="8">
    <source>
        <dbReference type="EMBL" id="KAK7966856.1"/>
    </source>
</evidence>
<dbReference type="SUPFAM" id="SSF48264">
    <property type="entry name" value="Cytochrome P450"/>
    <property type="match status" value="1"/>
</dbReference>
<dbReference type="EMBL" id="JAQQWE010000001">
    <property type="protein sequence ID" value="KAK7966856.1"/>
    <property type="molecule type" value="Genomic_DNA"/>
</dbReference>
<keyword evidence="6" id="KW-0408">Iron</keyword>
<organism evidence="8 9">
    <name type="scientific">Apiospora aurea</name>
    <dbReference type="NCBI Taxonomy" id="335848"/>
    <lineage>
        <taxon>Eukaryota</taxon>
        <taxon>Fungi</taxon>
        <taxon>Dikarya</taxon>
        <taxon>Ascomycota</taxon>
        <taxon>Pezizomycotina</taxon>
        <taxon>Sordariomycetes</taxon>
        <taxon>Xylariomycetidae</taxon>
        <taxon>Amphisphaeriales</taxon>
        <taxon>Apiosporaceae</taxon>
        <taxon>Apiospora</taxon>
    </lineage>
</organism>
<keyword evidence="4" id="KW-0479">Metal-binding</keyword>
<dbReference type="RefSeq" id="XP_066706248.1">
    <property type="nucleotide sequence ID" value="XM_066837355.1"/>
</dbReference>
<keyword evidence="3" id="KW-0349">Heme</keyword>
<evidence type="ECO:0000256" key="4">
    <source>
        <dbReference type="ARBA" id="ARBA00022723"/>
    </source>
</evidence>
<dbReference type="InterPro" id="IPR036396">
    <property type="entry name" value="Cyt_P450_sf"/>
</dbReference>
<dbReference type="InterPro" id="IPR001128">
    <property type="entry name" value="Cyt_P450"/>
</dbReference>
<evidence type="ECO:0000256" key="1">
    <source>
        <dbReference type="ARBA" id="ARBA00001971"/>
    </source>
</evidence>
<protein>
    <submittedName>
        <fullName evidence="8">Cytochrome P450</fullName>
    </submittedName>
</protein>
<dbReference type="GeneID" id="92070417"/>
<accession>A0ABR1QWZ3</accession>
<name>A0ABR1QWZ3_9PEZI</name>
<keyword evidence="7" id="KW-0503">Monooxygenase</keyword>
<dbReference type="InterPro" id="IPR050121">
    <property type="entry name" value="Cytochrome_P450_monoxygenase"/>
</dbReference>
<evidence type="ECO:0000256" key="5">
    <source>
        <dbReference type="ARBA" id="ARBA00023002"/>
    </source>
</evidence>
<dbReference type="PRINTS" id="PR00463">
    <property type="entry name" value="EP450I"/>
</dbReference>
<dbReference type="InterPro" id="IPR002401">
    <property type="entry name" value="Cyt_P450_E_grp-I"/>
</dbReference>
<dbReference type="Proteomes" id="UP001391051">
    <property type="component" value="Unassembled WGS sequence"/>
</dbReference>
<dbReference type="PANTHER" id="PTHR24305">
    <property type="entry name" value="CYTOCHROME P450"/>
    <property type="match status" value="1"/>
</dbReference>
<evidence type="ECO:0000313" key="9">
    <source>
        <dbReference type="Proteomes" id="UP001391051"/>
    </source>
</evidence>
<evidence type="ECO:0000256" key="7">
    <source>
        <dbReference type="ARBA" id="ARBA00023033"/>
    </source>
</evidence>
<comment type="similarity">
    <text evidence="2">Belongs to the cytochrome P450 family.</text>
</comment>
<dbReference type="Pfam" id="PF00067">
    <property type="entry name" value="p450"/>
    <property type="match status" value="1"/>
</dbReference>
<dbReference type="Gene3D" id="1.10.630.10">
    <property type="entry name" value="Cytochrome P450"/>
    <property type="match status" value="1"/>
</dbReference>
<reference evidence="8 9" key="1">
    <citation type="submission" date="2023-01" db="EMBL/GenBank/DDBJ databases">
        <title>Analysis of 21 Apiospora genomes using comparative genomics revels a genus with tremendous synthesis potential of carbohydrate active enzymes and secondary metabolites.</title>
        <authorList>
            <person name="Sorensen T."/>
        </authorList>
    </citation>
    <scope>NUCLEOTIDE SEQUENCE [LARGE SCALE GENOMIC DNA]</scope>
    <source>
        <strain evidence="8 9">CBS 24483</strain>
    </source>
</reference>